<evidence type="ECO:0000256" key="3">
    <source>
        <dbReference type="ARBA" id="ARBA00022884"/>
    </source>
</evidence>
<keyword evidence="6" id="KW-1185">Reference proteome</keyword>
<proteinExistence type="predicted"/>
<dbReference type="Gene3D" id="3.30.420.10">
    <property type="entry name" value="Ribonuclease H-like superfamily/Ribonuclease H"/>
    <property type="match status" value="1"/>
</dbReference>
<evidence type="ECO:0000313" key="6">
    <source>
        <dbReference type="Proteomes" id="UP001162131"/>
    </source>
</evidence>
<dbReference type="CDD" id="cd12254">
    <property type="entry name" value="RRM_hnRNPH_ESRPs_RBM12_like"/>
    <property type="match status" value="1"/>
</dbReference>
<sequence length="477" mass="54841">MELEEPDFLVALTHTESADGRLLELNWCAYNIHTKSVTELSNIFINPSGEELEDIFTSGEVTETTGLTLQDMQTAEELPSAMQKFNKFVYESIILQNSSFSIITNGDTLLTQLLPDECTRLGLKLAPHFSKYHDIQAEFEKSHPEASQNLSVNQMLRHLGLTEVPEKIRAHEECKNIIRIISHIVKSGHKFNAQKDINTEKAKPKVPPPVKQEIIQPPLLQPLLSPPKPLYGKVIIMKGTTNKTEESEIEEFLYGLRIEKILHVVDPYGERTGFILSKMLSDEDAQEALCYDKRKLRNRTISIEEASEELFQLASQNAESMLNGERLFFIKIREKNLQLQAKSKWSYLHNGNYYYGLDDKNDIQNYQQLRVDEQEIINIFRSSLTKSLPFLTSEQRSRAVKLRGFHQKFKKIEVLEYLRDFEVTKNNLILRQDSIDKTTGEAIVVLKTQEEKERVLKTLSNKMFGGRLIEAIPLINT</sequence>
<keyword evidence="3" id="KW-0694">RNA-binding</keyword>
<gene>
    <name evidence="5" type="ORF">BSTOLATCC_MIC31706</name>
</gene>
<evidence type="ECO:0000313" key="5">
    <source>
        <dbReference type="EMBL" id="CAG9322580.1"/>
    </source>
</evidence>
<evidence type="ECO:0000256" key="1">
    <source>
        <dbReference type="ARBA" id="ARBA00022664"/>
    </source>
</evidence>
<keyword evidence="2" id="KW-0677">Repeat</keyword>
<name>A0AAU9J9Z7_9CILI</name>
<dbReference type="GO" id="GO:0008380">
    <property type="term" value="P:RNA splicing"/>
    <property type="evidence" value="ECO:0007669"/>
    <property type="project" value="UniProtKB-KW"/>
</dbReference>
<accession>A0AAU9J9Z7</accession>
<dbReference type="SUPFAM" id="SSF53098">
    <property type="entry name" value="Ribonuclease H-like"/>
    <property type="match status" value="1"/>
</dbReference>
<dbReference type="InterPro" id="IPR012337">
    <property type="entry name" value="RNaseH-like_sf"/>
</dbReference>
<evidence type="ECO:0008006" key="7">
    <source>
        <dbReference type="Google" id="ProtNLM"/>
    </source>
</evidence>
<dbReference type="GO" id="GO:0003723">
    <property type="term" value="F:RNA binding"/>
    <property type="evidence" value="ECO:0007669"/>
    <property type="project" value="UniProtKB-KW"/>
</dbReference>
<dbReference type="AlphaFoldDB" id="A0AAU9J9Z7"/>
<dbReference type="Proteomes" id="UP001162131">
    <property type="component" value="Unassembled WGS sequence"/>
</dbReference>
<dbReference type="PANTHER" id="PTHR13976">
    <property type="entry name" value="HETEROGENEOUS NUCLEAR RIBONUCLEOPROTEIN-RELATED"/>
    <property type="match status" value="1"/>
</dbReference>
<dbReference type="InterPro" id="IPR050666">
    <property type="entry name" value="ESRP"/>
</dbReference>
<comment type="caution">
    <text evidence="5">The sequence shown here is derived from an EMBL/GenBank/DDBJ whole genome shotgun (WGS) entry which is preliminary data.</text>
</comment>
<reference evidence="5" key="1">
    <citation type="submission" date="2021-09" db="EMBL/GenBank/DDBJ databases">
        <authorList>
            <consortium name="AG Swart"/>
            <person name="Singh M."/>
            <person name="Singh A."/>
            <person name="Seah K."/>
            <person name="Emmerich C."/>
        </authorList>
    </citation>
    <scope>NUCLEOTIDE SEQUENCE</scope>
    <source>
        <strain evidence="5">ATCC30299</strain>
    </source>
</reference>
<keyword evidence="4" id="KW-0508">mRNA splicing</keyword>
<dbReference type="InterPro" id="IPR036397">
    <property type="entry name" value="RNaseH_sf"/>
</dbReference>
<protein>
    <recommendedName>
        <fullName evidence="7">RRM domain-containing protein</fullName>
    </recommendedName>
</protein>
<dbReference type="GO" id="GO:0006397">
    <property type="term" value="P:mRNA processing"/>
    <property type="evidence" value="ECO:0007669"/>
    <property type="project" value="UniProtKB-KW"/>
</dbReference>
<organism evidence="5 6">
    <name type="scientific">Blepharisma stoltei</name>
    <dbReference type="NCBI Taxonomy" id="1481888"/>
    <lineage>
        <taxon>Eukaryota</taxon>
        <taxon>Sar</taxon>
        <taxon>Alveolata</taxon>
        <taxon>Ciliophora</taxon>
        <taxon>Postciliodesmatophora</taxon>
        <taxon>Heterotrichea</taxon>
        <taxon>Heterotrichida</taxon>
        <taxon>Blepharismidae</taxon>
        <taxon>Blepharisma</taxon>
    </lineage>
</organism>
<dbReference type="SUPFAM" id="SSF54928">
    <property type="entry name" value="RNA-binding domain, RBD"/>
    <property type="match status" value="1"/>
</dbReference>
<dbReference type="InterPro" id="IPR035979">
    <property type="entry name" value="RBD_domain_sf"/>
</dbReference>
<evidence type="ECO:0000256" key="2">
    <source>
        <dbReference type="ARBA" id="ARBA00022737"/>
    </source>
</evidence>
<dbReference type="Gene3D" id="3.30.70.330">
    <property type="match status" value="2"/>
</dbReference>
<evidence type="ECO:0000256" key="4">
    <source>
        <dbReference type="ARBA" id="ARBA00023187"/>
    </source>
</evidence>
<keyword evidence="1" id="KW-0507">mRNA processing</keyword>
<dbReference type="EMBL" id="CAJZBQ010000032">
    <property type="protein sequence ID" value="CAG9322580.1"/>
    <property type="molecule type" value="Genomic_DNA"/>
</dbReference>
<dbReference type="InterPro" id="IPR012677">
    <property type="entry name" value="Nucleotide-bd_a/b_plait_sf"/>
</dbReference>